<dbReference type="HOGENOM" id="CLU_2253798_0_0_1"/>
<proteinExistence type="predicted"/>
<accession>D7LG78</accession>
<organism evidence="2">
    <name type="scientific">Arabidopsis lyrata subsp. lyrata</name>
    <name type="common">Lyre-leaved rock-cress</name>
    <dbReference type="NCBI Taxonomy" id="81972"/>
    <lineage>
        <taxon>Eukaryota</taxon>
        <taxon>Viridiplantae</taxon>
        <taxon>Streptophyta</taxon>
        <taxon>Embryophyta</taxon>
        <taxon>Tracheophyta</taxon>
        <taxon>Spermatophyta</taxon>
        <taxon>Magnoliopsida</taxon>
        <taxon>eudicotyledons</taxon>
        <taxon>Gunneridae</taxon>
        <taxon>Pentapetalae</taxon>
        <taxon>rosids</taxon>
        <taxon>malvids</taxon>
        <taxon>Brassicales</taxon>
        <taxon>Brassicaceae</taxon>
        <taxon>Camelineae</taxon>
        <taxon>Arabidopsis</taxon>
    </lineage>
</organism>
<reference evidence="2" key="1">
    <citation type="journal article" date="2011" name="Nat. Genet.">
        <title>The Arabidopsis lyrata genome sequence and the basis of rapid genome size change.</title>
        <authorList>
            <person name="Hu T.T."/>
            <person name="Pattyn P."/>
            <person name="Bakker E.G."/>
            <person name="Cao J."/>
            <person name="Cheng J.-F."/>
            <person name="Clark R.M."/>
            <person name="Fahlgren N."/>
            <person name="Fawcett J.A."/>
            <person name="Grimwood J."/>
            <person name="Gundlach H."/>
            <person name="Haberer G."/>
            <person name="Hollister J.D."/>
            <person name="Ossowski S."/>
            <person name="Ottilar R.P."/>
            <person name="Salamov A.A."/>
            <person name="Schneeberger K."/>
            <person name="Spannagl M."/>
            <person name="Wang X."/>
            <person name="Yang L."/>
            <person name="Nasrallah M.E."/>
            <person name="Bergelson J."/>
            <person name="Carrington J.C."/>
            <person name="Gaut B.S."/>
            <person name="Schmutz J."/>
            <person name="Mayer K.F.X."/>
            <person name="Van de Peer Y."/>
            <person name="Grigoriev I.V."/>
            <person name="Nordborg M."/>
            <person name="Weigel D."/>
            <person name="Guo Y.-L."/>
        </authorList>
    </citation>
    <scope>NUCLEOTIDE SEQUENCE [LARGE SCALE GENOMIC DNA]</scope>
    <source>
        <strain evidence="2">cv. MN47</strain>
    </source>
</reference>
<sequence length="104" mass="11730">MKTITVPSTVSRSLRTRRLGLKKAQTSLYMYTVLQTYNLCDVSACNTEAEIEAGTNFVLTLPEVLYVGFDEELKYSVSLRQKYMDEPIINMCVDFKLPTSSAST</sequence>
<evidence type="ECO:0000313" key="2">
    <source>
        <dbReference type="Proteomes" id="UP000008694"/>
    </source>
</evidence>
<keyword evidence="2" id="KW-1185">Reference proteome</keyword>
<dbReference type="AlphaFoldDB" id="D7LG78"/>
<protein>
    <submittedName>
        <fullName evidence="1">Uncharacterized protein</fullName>
    </submittedName>
</protein>
<dbReference type="Gramene" id="scaffold_401082.1">
    <property type="protein sequence ID" value="scaffold_401082.1"/>
    <property type="gene ID" value="scaffold_401082.1"/>
</dbReference>
<dbReference type="STRING" id="81972.D7LG78"/>
<dbReference type="Proteomes" id="UP000008694">
    <property type="component" value="Unassembled WGS sequence"/>
</dbReference>
<name>D7LG78_ARALL</name>
<dbReference type="EMBL" id="GL348716">
    <property type="protein sequence ID" value="EFH55323.1"/>
    <property type="molecule type" value="Genomic_DNA"/>
</dbReference>
<evidence type="ECO:0000313" key="1">
    <source>
        <dbReference type="EMBL" id="EFH55323.1"/>
    </source>
</evidence>
<gene>
    <name evidence="1" type="ORF">ARALYDRAFT_901581</name>
</gene>